<evidence type="ECO:0000313" key="3">
    <source>
        <dbReference type="Proteomes" id="UP000325243"/>
    </source>
</evidence>
<evidence type="ECO:0000313" key="2">
    <source>
        <dbReference type="EMBL" id="TYL53494.1"/>
    </source>
</evidence>
<comment type="caution">
    <text evidence="2">The sequence shown here is derived from an EMBL/GenBank/DDBJ whole genome shotgun (WGS) entry which is preliminary data.</text>
</comment>
<protein>
    <submittedName>
        <fullName evidence="2">Uncharacterized protein</fullName>
    </submittedName>
</protein>
<feature type="compositionally biased region" description="Basic residues" evidence="1">
    <location>
        <begin position="47"/>
        <end position="59"/>
    </location>
</feature>
<dbReference type="AlphaFoldDB" id="A0A5S4V367"/>
<name>A0A5S4V367_9MICO</name>
<gene>
    <name evidence="2" type="ORF">FYC51_07425</name>
</gene>
<feature type="region of interest" description="Disordered" evidence="1">
    <location>
        <begin position="28"/>
        <end position="65"/>
    </location>
</feature>
<dbReference type="Proteomes" id="UP000325243">
    <property type="component" value="Unassembled WGS sequence"/>
</dbReference>
<sequence>MQFSADFVVLGSHRADVLAAEREISRRMAADERDSGDAGASHEPVAHRVHRRHRAHRRAPQLALR</sequence>
<dbReference type="EMBL" id="VSSB01000001">
    <property type="protein sequence ID" value="TYL53494.1"/>
    <property type="molecule type" value="Genomic_DNA"/>
</dbReference>
<evidence type="ECO:0000256" key="1">
    <source>
        <dbReference type="SAM" id="MobiDB-lite"/>
    </source>
</evidence>
<keyword evidence="3" id="KW-1185">Reference proteome</keyword>
<organism evidence="2 3">
    <name type="scientific">Agromyces mariniharenae</name>
    <dbReference type="NCBI Taxonomy" id="2604423"/>
    <lineage>
        <taxon>Bacteria</taxon>
        <taxon>Bacillati</taxon>
        <taxon>Actinomycetota</taxon>
        <taxon>Actinomycetes</taxon>
        <taxon>Micrococcales</taxon>
        <taxon>Microbacteriaceae</taxon>
        <taxon>Agromyces</taxon>
    </lineage>
</organism>
<accession>A0A5S4V367</accession>
<dbReference type="RefSeq" id="WP_148732963.1">
    <property type="nucleotide sequence ID" value="NZ_VSSB01000001.1"/>
</dbReference>
<proteinExistence type="predicted"/>
<reference evidence="2 3" key="1">
    <citation type="submission" date="2019-08" db="EMBL/GenBank/DDBJ databases">
        <authorList>
            <person name="Hu J."/>
        </authorList>
    </citation>
    <scope>NUCLEOTIDE SEQUENCE [LARGE SCALE GENOMIC DNA]</scope>
    <source>
        <strain evidence="2 3">NEAU-184</strain>
    </source>
</reference>